<dbReference type="EMBL" id="CP019124">
    <property type="protein sequence ID" value="APX89341.1"/>
    <property type="molecule type" value="Genomic_DNA"/>
</dbReference>
<evidence type="ECO:0000313" key="3">
    <source>
        <dbReference type="EMBL" id="APX89341.1"/>
    </source>
</evidence>
<dbReference type="InterPro" id="IPR055101">
    <property type="entry name" value="AIPR_N"/>
</dbReference>
<dbReference type="OrthoDB" id="9806213at2"/>
<evidence type="ECO:0000259" key="1">
    <source>
        <dbReference type="Pfam" id="PF10592"/>
    </source>
</evidence>
<dbReference type="STRING" id="1267768.BV394_06100"/>
<dbReference type="InterPro" id="IPR018891">
    <property type="entry name" value="AIPR_C"/>
</dbReference>
<organism evidence="3 4">
    <name type="scientific">Brevirhabdus pacifica</name>
    <dbReference type="NCBI Taxonomy" id="1267768"/>
    <lineage>
        <taxon>Bacteria</taxon>
        <taxon>Pseudomonadati</taxon>
        <taxon>Pseudomonadota</taxon>
        <taxon>Alphaproteobacteria</taxon>
        <taxon>Rhodobacterales</taxon>
        <taxon>Paracoccaceae</taxon>
        <taxon>Brevirhabdus</taxon>
    </lineage>
</organism>
<name>A0A1U7DHA3_9RHOB</name>
<accession>A0A1U7DHA3</accession>
<keyword evidence="4" id="KW-1185">Reference proteome</keyword>
<feature type="domain" description="Abortive infection phage resistance protein N-terminal" evidence="2">
    <location>
        <begin position="30"/>
        <end position="190"/>
    </location>
</feature>
<proteinExistence type="predicted"/>
<evidence type="ECO:0000259" key="2">
    <source>
        <dbReference type="Pfam" id="PF22879"/>
    </source>
</evidence>
<evidence type="ECO:0000313" key="4">
    <source>
        <dbReference type="Proteomes" id="UP000187266"/>
    </source>
</evidence>
<gene>
    <name evidence="3" type="ORF">BV394_06100</name>
</gene>
<dbReference type="Pfam" id="PF22879">
    <property type="entry name" value="AIPR_N"/>
    <property type="match status" value="1"/>
</dbReference>
<dbReference type="AlphaFoldDB" id="A0A1U7DHA3"/>
<dbReference type="RefSeq" id="WP_076979364.1">
    <property type="nucleotide sequence ID" value="NZ_CP019124.1"/>
</dbReference>
<accession>A0A2M9DE22</accession>
<protein>
    <submittedName>
        <fullName evidence="3">Uncharacterized protein</fullName>
    </submittedName>
</protein>
<reference evidence="3 4" key="1">
    <citation type="submission" date="2017-01" db="EMBL/GenBank/DDBJ databases">
        <title>Genomic analysis of Xuhuaishuia manganoxidans DY6-4.</title>
        <authorList>
            <person name="Wang X."/>
        </authorList>
    </citation>
    <scope>NUCLEOTIDE SEQUENCE [LARGE SCALE GENOMIC DNA]</scope>
    <source>
        <strain evidence="3 4">DY6-4</strain>
    </source>
</reference>
<dbReference type="Pfam" id="PF10592">
    <property type="entry name" value="AIPR"/>
    <property type="match status" value="1"/>
</dbReference>
<dbReference type="Proteomes" id="UP000187266">
    <property type="component" value="Chromosome"/>
</dbReference>
<feature type="domain" description="Abortive phage infection protein C-terminal" evidence="1">
    <location>
        <begin position="250"/>
        <end position="571"/>
    </location>
</feature>
<sequence>MSDLEEFHHSLIADIQGDADALGLYTQEAFFEKIGEILTEAGEIDQSDYCHFEGQRQSVREGKRRRLSLAVSGHGGDPADAGDVLSLILCDFQVNAEVRRTDGKFLKAQFNRLVEFLRHARTSDFSDELEETSHAAQLSDLIQTRWKSIEKIKLIYVTNSDNRAVVDARPAGSIGEKPVTYSVWDLKRLQAFVEQGRARADMTVRFAEDFGGGVPVLKASGSDTAFESYIAVIPGAQLAEIYDRWGARLLESNVRSFLQARGNVNKGIRKTIMEEPQMFLAYNNGLAATAEGVELEQTADGLLMVTAENLQIVNGGQTTASLHAARKKAGDGMKDIYVQMKLNVIPTISADSVVPRISEFANSQNKVAAADFFANHPFHIRIEELSRKILAPAGEAGYRETKWFYERARGQYADERSRKTDAEKKKWDAEFPKNQFFTKTDLAKFENSWSGRPEWVSKGAQKNFAEFAKTIERVWGRSGAKINEVWYRNLVTKAIIFRRLEKLVSAQEWYEGGYRANIVTYAIAKVAHDAREMEKVIDLSRIWRAQAVPSSLEEALLVAAAEAQDIITNPPDGVRNMSEWAKTQACWKAFSERKLCYDNAFQQVLVDEDDAKSEEDEVTDDENLTKSVEAQTRVFELGAAFWAEAKMWGRSHRLLSPAEYNTLEICAKIPTRLPTERQTEFALEILARLEAEGFGAAEVAE</sequence>